<proteinExistence type="predicted"/>
<evidence type="ECO:0000313" key="1">
    <source>
        <dbReference type="EMBL" id="SNZ15317.1"/>
    </source>
</evidence>
<dbReference type="Proteomes" id="UP000219453">
    <property type="component" value="Unassembled WGS sequence"/>
</dbReference>
<name>A0A285P205_NATPI</name>
<organism evidence="1 2">
    <name type="scientific">Natronoarchaeum philippinense</name>
    <dbReference type="NCBI Taxonomy" id="558529"/>
    <lineage>
        <taxon>Archaea</taxon>
        <taxon>Methanobacteriati</taxon>
        <taxon>Methanobacteriota</taxon>
        <taxon>Stenosarchaea group</taxon>
        <taxon>Halobacteria</taxon>
        <taxon>Halobacteriales</taxon>
        <taxon>Natronoarchaeaceae</taxon>
    </lineage>
</organism>
<protein>
    <submittedName>
        <fullName evidence="1">Uncharacterized protein</fullName>
    </submittedName>
</protein>
<dbReference type="AlphaFoldDB" id="A0A285P205"/>
<dbReference type="EMBL" id="OBEJ01000003">
    <property type="protein sequence ID" value="SNZ15317.1"/>
    <property type="molecule type" value="Genomic_DNA"/>
</dbReference>
<keyword evidence="2" id="KW-1185">Reference proteome</keyword>
<evidence type="ECO:0000313" key="2">
    <source>
        <dbReference type="Proteomes" id="UP000219453"/>
    </source>
</evidence>
<sequence length="103" mass="11840">MISKITPIVDCVFLNTLFFRRLHGCRRSVESLCEKSVNTTTNEQLTDAQQALEWWLCSHAEAGIPELALIEVLRTYADTIEYVGYVPRSWGPTNQPGQLRRRE</sequence>
<accession>A0A285P205</accession>
<gene>
    <name evidence="1" type="ORF">SAMN06269185_2456</name>
</gene>
<reference evidence="1 2" key="1">
    <citation type="submission" date="2017-09" db="EMBL/GenBank/DDBJ databases">
        <authorList>
            <person name="Ehlers B."/>
            <person name="Leendertz F.H."/>
        </authorList>
    </citation>
    <scope>NUCLEOTIDE SEQUENCE [LARGE SCALE GENOMIC DNA]</scope>
    <source>
        <strain evidence="1 2">DSM 27208</strain>
    </source>
</reference>